<organism evidence="2">
    <name type="scientific">marine metagenome</name>
    <dbReference type="NCBI Taxonomy" id="408172"/>
    <lineage>
        <taxon>unclassified sequences</taxon>
        <taxon>metagenomes</taxon>
        <taxon>ecological metagenomes</taxon>
    </lineage>
</organism>
<protein>
    <submittedName>
        <fullName evidence="2">Uncharacterized protein</fullName>
    </submittedName>
</protein>
<keyword evidence="1" id="KW-0812">Transmembrane</keyword>
<evidence type="ECO:0000313" key="2">
    <source>
        <dbReference type="EMBL" id="SVC30814.1"/>
    </source>
</evidence>
<gene>
    <name evidence="2" type="ORF">METZ01_LOCUS283668</name>
</gene>
<reference evidence="2" key="1">
    <citation type="submission" date="2018-05" db="EMBL/GenBank/DDBJ databases">
        <authorList>
            <person name="Lanie J.A."/>
            <person name="Ng W.-L."/>
            <person name="Kazmierczak K.M."/>
            <person name="Andrzejewski T.M."/>
            <person name="Davidsen T.M."/>
            <person name="Wayne K.J."/>
            <person name="Tettelin H."/>
            <person name="Glass J.I."/>
            <person name="Rusch D."/>
            <person name="Podicherti R."/>
            <person name="Tsui H.-C.T."/>
            <person name="Winkler M.E."/>
        </authorList>
    </citation>
    <scope>NUCLEOTIDE SEQUENCE</scope>
</reference>
<name>A0A382L1E7_9ZZZZ</name>
<accession>A0A382L1E7</accession>
<sequence length="58" mass="6161">MKKGAALPIETVIILIVAVVVLLLMIMFLTGKWANLTSIFGGLESQVNSSVTESVSIL</sequence>
<dbReference type="EMBL" id="UINC01084299">
    <property type="protein sequence ID" value="SVC30814.1"/>
    <property type="molecule type" value="Genomic_DNA"/>
</dbReference>
<dbReference type="AlphaFoldDB" id="A0A382L1E7"/>
<feature type="transmembrane region" description="Helical" evidence="1">
    <location>
        <begin position="12"/>
        <end position="30"/>
    </location>
</feature>
<evidence type="ECO:0000256" key="1">
    <source>
        <dbReference type="SAM" id="Phobius"/>
    </source>
</evidence>
<keyword evidence="1" id="KW-0472">Membrane</keyword>
<keyword evidence="1" id="KW-1133">Transmembrane helix</keyword>
<proteinExistence type="predicted"/>